<gene>
    <name evidence="1" type="ORF">RsS93_07670</name>
</gene>
<accession>A0ABQ0YY19</accession>
<name>A0ABQ0YY19_9HYPH</name>
<sequence>MFAAARSWAADKQNGRTRRSFSLSNLFAFLAGAAEPPFARSDRI</sequence>
<evidence type="ECO:0000313" key="2">
    <source>
        <dbReference type="Proteomes" id="UP000390335"/>
    </source>
</evidence>
<dbReference type="Proteomes" id="UP000390335">
    <property type="component" value="Unassembled WGS sequence"/>
</dbReference>
<comment type="caution">
    <text evidence="1">The sequence shown here is derived from an EMBL/GenBank/DDBJ whole genome shotgun (WGS) entry which is preliminary data.</text>
</comment>
<evidence type="ECO:0000313" key="1">
    <source>
        <dbReference type="EMBL" id="GES48153.1"/>
    </source>
</evidence>
<organism evidence="1 2">
    <name type="scientific">Rhizobium dioscoreae</name>
    <dbReference type="NCBI Taxonomy" id="2653122"/>
    <lineage>
        <taxon>Bacteria</taxon>
        <taxon>Pseudomonadati</taxon>
        <taxon>Pseudomonadota</taxon>
        <taxon>Alphaproteobacteria</taxon>
        <taxon>Hyphomicrobiales</taxon>
        <taxon>Rhizobiaceae</taxon>
        <taxon>Rhizobium/Agrobacterium group</taxon>
        <taxon>Rhizobium</taxon>
    </lineage>
</organism>
<keyword evidence="2" id="KW-1185">Reference proteome</keyword>
<proteinExistence type="predicted"/>
<reference evidence="1 2" key="1">
    <citation type="journal article" date="2020" name="Genome Biol. Evol.">
        <title>Rhizobium dioscoreae sp. nov., a plant growth-promoting bacterium isolated from yam (Dioscorea species).</title>
        <authorList>
            <person name="Ouyabe M."/>
            <person name="Tanaka N."/>
            <person name="Shiwa Y."/>
            <person name="Fujita N."/>
            <person name="Kikuno H."/>
            <person name="Babil P."/>
            <person name="Shiwachi H."/>
        </authorList>
    </citation>
    <scope>NUCLEOTIDE SEQUENCE [LARGE SCALE GENOMIC DNA]</scope>
    <source>
        <strain evidence="1 2">S-93</strain>
    </source>
</reference>
<dbReference type="EMBL" id="BLAJ01000001">
    <property type="protein sequence ID" value="GES48153.1"/>
    <property type="molecule type" value="Genomic_DNA"/>
</dbReference>
<protein>
    <submittedName>
        <fullName evidence="1">Uncharacterized protein</fullName>
    </submittedName>
</protein>